<evidence type="ECO:0000313" key="1">
    <source>
        <dbReference type="EMBL" id="MBK1870929.1"/>
    </source>
</evidence>
<keyword evidence="2" id="KW-1185">Reference proteome</keyword>
<evidence type="ECO:0000313" key="2">
    <source>
        <dbReference type="Proteomes" id="UP000616151"/>
    </source>
</evidence>
<accession>A0ACC5RE10</accession>
<name>A0ACC5RE10_9HYPH</name>
<dbReference type="EMBL" id="JAENHL010000008">
    <property type="protein sequence ID" value="MBK1870929.1"/>
    <property type="molecule type" value="Genomic_DNA"/>
</dbReference>
<reference evidence="1" key="1">
    <citation type="submission" date="2021-01" db="EMBL/GenBank/DDBJ databases">
        <authorList>
            <person name="Sun Q."/>
        </authorList>
    </citation>
    <scope>NUCLEOTIDE SEQUENCE</scope>
    <source>
        <strain evidence="1">YIM B02566</strain>
    </source>
</reference>
<sequence>MRKLASGLLFAVALSIIPSYAQQQAAPPPAVVVEPARMEVIAQRVDFVGRIEAIEKVELRARVTGFIKKVDFKDGDDVKEGQTLFEIEPDSFQATIDQSQAQLASAQADAQNANLNLQRGLDLVKTNALAKAQVDQRQADADKARAAVMQMQAALREAEIQLSYTTIKAPIPGRIGRTTFTEGNLVDPSSGVLATIVRDDEVRALFNVTQREILEYKKSGGGEVNVKLRLADGSFYDKPGKLDFIDVVVDQKTDSQLVRAVFPNPDRILTDGQTIRVVLERAQEAPSVTVPQAALAADQAGSYVFVVDTANKVEQRRVKTGQQRDGRIAVTEGLKDGDLVIVEGLQRVRAGMVVAPQRAEASN</sequence>
<dbReference type="Proteomes" id="UP000616151">
    <property type="component" value="Unassembled WGS sequence"/>
</dbReference>
<proteinExistence type="predicted"/>
<organism evidence="1 2">
    <name type="scientific">Taklimakanibacter albus</name>
    <dbReference type="NCBI Taxonomy" id="2800327"/>
    <lineage>
        <taxon>Bacteria</taxon>
        <taxon>Pseudomonadati</taxon>
        <taxon>Pseudomonadota</taxon>
        <taxon>Alphaproteobacteria</taxon>
        <taxon>Hyphomicrobiales</taxon>
        <taxon>Aestuariivirgaceae</taxon>
        <taxon>Taklimakanibacter</taxon>
    </lineage>
</organism>
<gene>
    <name evidence="1" type="ORF">JHL16_31480</name>
</gene>
<protein>
    <submittedName>
        <fullName evidence="1">Efflux RND transporter periplasmic adaptor subunit</fullName>
    </submittedName>
</protein>
<comment type="caution">
    <text evidence="1">The sequence shown here is derived from an EMBL/GenBank/DDBJ whole genome shotgun (WGS) entry which is preliminary data.</text>
</comment>